<reference evidence="4" key="1">
    <citation type="submission" date="2016-06" db="UniProtKB">
        <authorList>
            <consortium name="WormBaseParasite"/>
        </authorList>
    </citation>
    <scope>IDENTIFICATION</scope>
</reference>
<dbReference type="Proteomes" id="UP000271098">
    <property type="component" value="Unassembled WGS sequence"/>
</dbReference>
<dbReference type="EMBL" id="UYRT01010870">
    <property type="protein sequence ID" value="VDK49879.1"/>
    <property type="molecule type" value="Genomic_DNA"/>
</dbReference>
<reference evidence="2 3" key="2">
    <citation type="submission" date="2018-11" db="EMBL/GenBank/DDBJ databases">
        <authorList>
            <consortium name="Pathogen Informatics"/>
        </authorList>
    </citation>
    <scope>NUCLEOTIDE SEQUENCE [LARGE SCALE GENOMIC DNA]</scope>
</reference>
<dbReference type="AlphaFoldDB" id="A0A183D959"/>
<keyword evidence="3" id="KW-1185">Reference proteome</keyword>
<name>A0A183D959_9BILA</name>
<gene>
    <name evidence="2" type="ORF">GPUH_LOCUS5252</name>
</gene>
<proteinExistence type="predicted"/>
<evidence type="ECO:0000313" key="4">
    <source>
        <dbReference type="WBParaSite" id="GPUH_0000525701-mRNA-1"/>
    </source>
</evidence>
<protein>
    <submittedName>
        <fullName evidence="4">IMS_C domain-containing protein</fullName>
    </submittedName>
</protein>
<evidence type="ECO:0000313" key="3">
    <source>
        <dbReference type="Proteomes" id="UP000271098"/>
    </source>
</evidence>
<organism evidence="4">
    <name type="scientific">Gongylonema pulchrum</name>
    <dbReference type="NCBI Taxonomy" id="637853"/>
    <lineage>
        <taxon>Eukaryota</taxon>
        <taxon>Metazoa</taxon>
        <taxon>Ecdysozoa</taxon>
        <taxon>Nematoda</taxon>
        <taxon>Chromadorea</taxon>
        <taxon>Rhabditida</taxon>
        <taxon>Spirurina</taxon>
        <taxon>Spiruromorpha</taxon>
        <taxon>Spiruroidea</taxon>
        <taxon>Gongylonematidae</taxon>
        <taxon>Gongylonema</taxon>
    </lineage>
</organism>
<sequence length="126" mass="13892">MVRSVTGSYTGSVTSHPSTGLFRKPVSPDTVSHISENAIVDREHLASISSHICKQLKTIIGLVTDFVGDVCDELESAGSLLRELQVGQIISFRLNPFKAFNQWQPQMALNFVTLLIRGDKKCHLPN</sequence>
<accession>A0A183D959</accession>
<evidence type="ECO:0000256" key="1">
    <source>
        <dbReference type="SAM" id="MobiDB-lite"/>
    </source>
</evidence>
<dbReference type="WBParaSite" id="GPUH_0000525701-mRNA-1">
    <property type="protein sequence ID" value="GPUH_0000525701-mRNA-1"/>
    <property type="gene ID" value="GPUH_0000525701"/>
</dbReference>
<feature type="region of interest" description="Disordered" evidence="1">
    <location>
        <begin position="1"/>
        <end position="21"/>
    </location>
</feature>
<feature type="compositionally biased region" description="Low complexity" evidence="1">
    <location>
        <begin position="1"/>
        <end position="15"/>
    </location>
</feature>
<evidence type="ECO:0000313" key="2">
    <source>
        <dbReference type="EMBL" id="VDK49879.1"/>
    </source>
</evidence>